<evidence type="ECO:0000256" key="2">
    <source>
        <dbReference type="ARBA" id="ARBA00022801"/>
    </source>
</evidence>
<dbReference type="GO" id="GO:0008311">
    <property type="term" value="F:double-stranded DNA 3'-5' DNA exonuclease activity"/>
    <property type="evidence" value="ECO:0007669"/>
    <property type="project" value="TreeGrafter"/>
</dbReference>
<evidence type="ECO:0000313" key="6">
    <source>
        <dbReference type="EMBL" id="QQP49365.1"/>
    </source>
</evidence>
<comment type="cofactor">
    <cofactor evidence="4">
        <name>Mg(2+)</name>
        <dbReference type="ChEBI" id="CHEBI:18420"/>
    </cofactor>
    <cofactor evidence="4">
        <name>Mn(2+)</name>
        <dbReference type="ChEBI" id="CHEBI:29035"/>
    </cofactor>
    <text evidence="4">Probably binds two magnesium or manganese ions per subunit.</text>
</comment>
<dbReference type="GO" id="GO:0016829">
    <property type="term" value="F:lyase activity"/>
    <property type="evidence" value="ECO:0007669"/>
    <property type="project" value="UniProtKB-KW"/>
</dbReference>
<dbReference type="GO" id="GO:0046872">
    <property type="term" value="F:metal ion binding"/>
    <property type="evidence" value="ECO:0007669"/>
    <property type="project" value="UniProtKB-KW"/>
</dbReference>
<dbReference type="OrthoDB" id="498125at2759"/>
<keyword evidence="4" id="KW-0464">Manganese</keyword>
<sequence length="106" mass="11140">HSCSQVSKATPAPKVSKATPASKVSKATPASKVSKATPASKVSKATPASKMSKTTPDSKITSWNVDGLRAWIKKGCLSSLLETEIPDILCLQETKCSESKLPAEIK</sequence>
<dbReference type="PROSITE" id="PS00726">
    <property type="entry name" value="AP_NUCLEASE_F1_1"/>
    <property type="match status" value="1"/>
</dbReference>
<dbReference type="AlphaFoldDB" id="A0A7T8HH16"/>
<feature type="binding site" evidence="4">
    <location>
        <position position="64"/>
    </location>
    <ligand>
        <name>Mg(2+)</name>
        <dbReference type="ChEBI" id="CHEBI:18420"/>
        <label>1</label>
    </ligand>
</feature>
<dbReference type="PANTHER" id="PTHR22748">
    <property type="entry name" value="AP ENDONUCLEASE"/>
    <property type="match status" value="1"/>
</dbReference>
<dbReference type="EMBL" id="CP045895">
    <property type="protein sequence ID" value="QQP49365.1"/>
    <property type="molecule type" value="Genomic_DNA"/>
</dbReference>
<feature type="non-terminal residue" evidence="6">
    <location>
        <position position="1"/>
    </location>
</feature>
<dbReference type="Proteomes" id="UP000595437">
    <property type="component" value="Chromosome 6"/>
</dbReference>
<evidence type="ECO:0000256" key="4">
    <source>
        <dbReference type="PIRSR" id="PIRSR604808-2"/>
    </source>
</evidence>
<keyword evidence="2" id="KW-0378">Hydrolase</keyword>
<evidence type="ECO:0000256" key="5">
    <source>
        <dbReference type="SAM" id="MobiDB-lite"/>
    </source>
</evidence>
<evidence type="ECO:0000256" key="1">
    <source>
        <dbReference type="ARBA" id="ARBA00022723"/>
    </source>
</evidence>
<dbReference type="GO" id="GO:0003677">
    <property type="term" value="F:DNA binding"/>
    <property type="evidence" value="ECO:0007669"/>
    <property type="project" value="InterPro"/>
</dbReference>
<feature type="binding site" evidence="4">
    <location>
        <position position="93"/>
    </location>
    <ligand>
        <name>Mg(2+)</name>
        <dbReference type="ChEBI" id="CHEBI:18420"/>
        <label>1</label>
    </ligand>
</feature>
<dbReference type="GO" id="GO:0003906">
    <property type="term" value="F:DNA-(apurinic or apyrimidinic site) endonuclease activity"/>
    <property type="evidence" value="ECO:0007669"/>
    <property type="project" value="TreeGrafter"/>
</dbReference>
<evidence type="ECO:0000256" key="3">
    <source>
        <dbReference type="ARBA" id="ARBA00022842"/>
    </source>
</evidence>
<proteinExistence type="predicted"/>
<dbReference type="GO" id="GO:0008081">
    <property type="term" value="F:phosphoric diester hydrolase activity"/>
    <property type="evidence" value="ECO:0007669"/>
    <property type="project" value="TreeGrafter"/>
</dbReference>
<evidence type="ECO:0000313" key="7">
    <source>
        <dbReference type="Proteomes" id="UP000595437"/>
    </source>
</evidence>
<dbReference type="GO" id="GO:0005634">
    <property type="term" value="C:nucleus"/>
    <property type="evidence" value="ECO:0007669"/>
    <property type="project" value="TreeGrafter"/>
</dbReference>
<gene>
    <name evidence="6" type="ORF">FKW44_010011</name>
</gene>
<keyword evidence="7" id="KW-1185">Reference proteome</keyword>
<dbReference type="InterPro" id="IPR036691">
    <property type="entry name" value="Endo/exonu/phosph_ase_sf"/>
</dbReference>
<reference evidence="7" key="1">
    <citation type="submission" date="2021-01" db="EMBL/GenBank/DDBJ databases">
        <title>Caligus Genome Assembly.</title>
        <authorList>
            <person name="Gallardo-Escarate C."/>
        </authorList>
    </citation>
    <scope>NUCLEOTIDE SEQUENCE [LARGE SCALE GENOMIC DNA]</scope>
</reference>
<feature type="compositionally biased region" description="Polar residues" evidence="5">
    <location>
        <begin position="49"/>
        <end position="61"/>
    </location>
</feature>
<dbReference type="PANTHER" id="PTHR22748:SF6">
    <property type="entry name" value="DNA-(APURINIC OR APYRIMIDINIC SITE) ENDONUCLEASE"/>
    <property type="match status" value="1"/>
</dbReference>
<keyword evidence="3 4" id="KW-0460">Magnesium</keyword>
<feature type="non-terminal residue" evidence="6">
    <location>
        <position position="106"/>
    </location>
</feature>
<keyword evidence="6" id="KW-0456">Lyase</keyword>
<dbReference type="InterPro" id="IPR020847">
    <property type="entry name" value="AP_endonuclease_F1_BS"/>
</dbReference>
<dbReference type="GO" id="GO:0006284">
    <property type="term" value="P:base-excision repair"/>
    <property type="evidence" value="ECO:0007669"/>
    <property type="project" value="TreeGrafter"/>
</dbReference>
<organism evidence="6 7">
    <name type="scientific">Caligus rogercresseyi</name>
    <name type="common">Sea louse</name>
    <dbReference type="NCBI Taxonomy" id="217165"/>
    <lineage>
        <taxon>Eukaryota</taxon>
        <taxon>Metazoa</taxon>
        <taxon>Ecdysozoa</taxon>
        <taxon>Arthropoda</taxon>
        <taxon>Crustacea</taxon>
        <taxon>Multicrustacea</taxon>
        <taxon>Hexanauplia</taxon>
        <taxon>Copepoda</taxon>
        <taxon>Siphonostomatoida</taxon>
        <taxon>Caligidae</taxon>
        <taxon>Caligus</taxon>
    </lineage>
</organism>
<keyword evidence="1 4" id="KW-0479">Metal-binding</keyword>
<dbReference type="InterPro" id="IPR004808">
    <property type="entry name" value="AP_endonuc_1"/>
</dbReference>
<protein>
    <submittedName>
        <fullName evidence="6">DNA-(Apurinic or apyrimidinic site) lyase</fullName>
    </submittedName>
</protein>
<accession>A0A7T8HH16</accession>
<name>A0A7T8HH16_CALRO</name>
<dbReference type="Gene3D" id="3.60.10.10">
    <property type="entry name" value="Endonuclease/exonuclease/phosphatase"/>
    <property type="match status" value="1"/>
</dbReference>
<feature type="region of interest" description="Disordered" evidence="5">
    <location>
        <begin position="1"/>
        <end position="61"/>
    </location>
</feature>
<dbReference type="SUPFAM" id="SSF56219">
    <property type="entry name" value="DNase I-like"/>
    <property type="match status" value="1"/>
</dbReference>